<keyword evidence="1" id="KW-0732">Signal</keyword>
<feature type="signal peptide" evidence="1">
    <location>
        <begin position="1"/>
        <end position="19"/>
    </location>
</feature>
<comment type="caution">
    <text evidence="2">The sequence shown here is derived from an EMBL/GenBank/DDBJ whole genome shotgun (WGS) entry which is preliminary data.</text>
</comment>
<proteinExistence type="predicted"/>
<name>A0A7U8CA90_NEPCE</name>
<dbReference type="OrthoDB" id="9788332at2"/>
<accession>A0A7U8CA90</accession>
<reference evidence="2 3" key="1">
    <citation type="submission" date="2006-02" db="EMBL/GenBank/DDBJ databases">
        <authorList>
            <person name="Pinhassi J."/>
            <person name="Pedros-Alio C."/>
            <person name="Ferriera S."/>
            <person name="Johnson J."/>
            <person name="Kravitz S."/>
            <person name="Halpern A."/>
            <person name="Remington K."/>
            <person name="Beeson K."/>
            <person name="Tran B."/>
            <person name="Rogers Y.-H."/>
            <person name="Friedman R."/>
            <person name="Venter J.C."/>
        </authorList>
    </citation>
    <scope>NUCLEOTIDE SEQUENCE [LARGE SCALE GENOMIC DNA]</scope>
    <source>
        <strain evidence="2 3">MED92</strain>
    </source>
</reference>
<gene>
    <name evidence="2" type="ORF">MED92_05908</name>
</gene>
<evidence type="ECO:0000256" key="1">
    <source>
        <dbReference type="SAM" id="SignalP"/>
    </source>
</evidence>
<dbReference type="RefSeq" id="WP_007021647.1">
    <property type="nucleotide sequence ID" value="NZ_CH724126.1"/>
</dbReference>
<dbReference type="Proteomes" id="UP000002171">
    <property type="component" value="Unassembled WGS sequence"/>
</dbReference>
<dbReference type="InterPro" id="IPR018673">
    <property type="entry name" value="DUF2141"/>
</dbReference>
<evidence type="ECO:0000313" key="2">
    <source>
        <dbReference type="EMBL" id="EAR62629.1"/>
    </source>
</evidence>
<dbReference type="EMBL" id="AAOW01000002">
    <property type="protein sequence ID" value="EAR62629.1"/>
    <property type="molecule type" value="Genomic_DNA"/>
</dbReference>
<sequence length="140" mass="15250">MKAYLAPLMLSVMACQTAASSLDVQIDGIRSAKGKVIVSLFSQSKAFAAADMNQAKVLTIQQAIQGSMRFRFSNLSVGEYALIVHHDENDDGRLNEKEGIPLEGYGFSQGLGKQAAPSFDEAKLTINEGMFDSQVRLIYQ</sequence>
<dbReference type="PROSITE" id="PS51257">
    <property type="entry name" value="PROKAR_LIPOPROTEIN"/>
    <property type="match status" value="1"/>
</dbReference>
<evidence type="ECO:0000313" key="3">
    <source>
        <dbReference type="Proteomes" id="UP000002171"/>
    </source>
</evidence>
<dbReference type="Pfam" id="PF09912">
    <property type="entry name" value="DUF2141"/>
    <property type="match status" value="1"/>
</dbReference>
<protein>
    <recommendedName>
        <fullName evidence="4">DUF2141 domain-containing protein</fullName>
    </recommendedName>
</protein>
<feature type="chain" id="PRO_5030908447" description="DUF2141 domain-containing protein" evidence="1">
    <location>
        <begin position="20"/>
        <end position="140"/>
    </location>
</feature>
<dbReference type="AlphaFoldDB" id="A0A7U8CA90"/>
<organism evidence="2 3">
    <name type="scientific">Neptuniibacter caesariensis</name>
    <dbReference type="NCBI Taxonomy" id="207954"/>
    <lineage>
        <taxon>Bacteria</taxon>
        <taxon>Pseudomonadati</taxon>
        <taxon>Pseudomonadota</taxon>
        <taxon>Gammaproteobacteria</taxon>
        <taxon>Oceanospirillales</taxon>
        <taxon>Oceanospirillaceae</taxon>
        <taxon>Neptuniibacter</taxon>
    </lineage>
</organism>
<keyword evidence="3" id="KW-1185">Reference proteome</keyword>
<evidence type="ECO:0008006" key="4">
    <source>
        <dbReference type="Google" id="ProtNLM"/>
    </source>
</evidence>